<feature type="compositionally biased region" description="Basic and acidic residues" evidence="1">
    <location>
        <begin position="103"/>
        <end position="120"/>
    </location>
</feature>
<reference evidence="2" key="1">
    <citation type="submission" date="2023-03" db="EMBL/GenBank/DDBJ databases">
        <title>Massive genome expansion in bonnet fungi (Mycena s.s.) driven by repeated elements and novel gene families across ecological guilds.</title>
        <authorList>
            <consortium name="Lawrence Berkeley National Laboratory"/>
            <person name="Harder C.B."/>
            <person name="Miyauchi S."/>
            <person name="Viragh M."/>
            <person name="Kuo A."/>
            <person name="Thoen E."/>
            <person name="Andreopoulos B."/>
            <person name="Lu D."/>
            <person name="Skrede I."/>
            <person name="Drula E."/>
            <person name="Henrissat B."/>
            <person name="Morin E."/>
            <person name="Kohler A."/>
            <person name="Barry K."/>
            <person name="LaButti K."/>
            <person name="Morin E."/>
            <person name="Salamov A."/>
            <person name="Lipzen A."/>
            <person name="Mereny Z."/>
            <person name="Hegedus B."/>
            <person name="Baldrian P."/>
            <person name="Stursova M."/>
            <person name="Weitz H."/>
            <person name="Taylor A."/>
            <person name="Grigoriev I.V."/>
            <person name="Nagy L.G."/>
            <person name="Martin F."/>
            <person name="Kauserud H."/>
        </authorList>
    </citation>
    <scope>NUCLEOTIDE SEQUENCE</scope>
    <source>
        <strain evidence="2">9144</strain>
    </source>
</reference>
<keyword evidence="3" id="KW-1185">Reference proteome</keyword>
<dbReference type="EMBL" id="JARJCW010000059">
    <property type="protein sequence ID" value="KAJ7201344.1"/>
    <property type="molecule type" value="Genomic_DNA"/>
</dbReference>
<feature type="region of interest" description="Disordered" evidence="1">
    <location>
        <begin position="91"/>
        <end position="125"/>
    </location>
</feature>
<name>A0AAD6V2V1_9AGAR</name>
<gene>
    <name evidence="2" type="ORF">GGX14DRAFT_656372</name>
</gene>
<dbReference type="PANTHER" id="PTHR33129">
    <property type="entry name" value="PROTEIN KINASE DOMAIN-CONTAINING PROTEIN-RELATED"/>
    <property type="match status" value="1"/>
</dbReference>
<dbReference type="InterPro" id="IPR052980">
    <property type="entry name" value="Crinkler_effector"/>
</dbReference>
<comment type="caution">
    <text evidence="2">The sequence shown here is derived from an EMBL/GenBank/DDBJ whole genome shotgun (WGS) entry which is preliminary data.</text>
</comment>
<accession>A0AAD6V2V1</accession>
<proteinExistence type="predicted"/>
<organism evidence="2 3">
    <name type="scientific">Mycena pura</name>
    <dbReference type="NCBI Taxonomy" id="153505"/>
    <lineage>
        <taxon>Eukaryota</taxon>
        <taxon>Fungi</taxon>
        <taxon>Dikarya</taxon>
        <taxon>Basidiomycota</taxon>
        <taxon>Agaricomycotina</taxon>
        <taxon>Agaricomycetes</taxon>
        <taxon>Agaricomycetidae</taxon>
        <taxon>Agaricales</taxon>
        <taxon>Marasmiineae</taxon>
        <taxon>Mycenaceae</taxon>
        <taxon>Mycena</taxon>
    </lineage>
</organism>
<dbReference type="Proteomes" id="UP001219525">
    <property type="component" value="Unassembled WGS sequence"/>
</dbReference>
<evidence type="ECO:0000313" key="3">
    <source>
        <dbReference type="Proteomes" id="UP001219525"/>
    </source>
</evidence>
<sequence length="612" mass="69789">MNFITPIQHQPVVPERRAVLRIDPNRIHETIPEYVWVLQAVAPLKIRSGSTLVRQDYHDCLLAILSSLYRQKRGKDFNVRLYQQLEAAGSRMATDEPMDDDEPIIKEEPMDNDEPTIKEEPMDDDDALIPPEQLRVKTSVNLSDVETYPNPFASDQYGGLFMPESVVIISGLPGIGKTRFLCLLFYLRVDANLPTLYMSRDDYAIVYKDGGFGRLQSTALISLGEIMPENTWCLVDSNRYSTRVPAAVVESGLFVVQAASPRKERMDYVKDLEGTSQVCLMRDWTLAELIVGYTFRLPFTFPSEQKLKDFFEKYGGSARHVFKDLDNPSFEADIDKAARALDANKILQELRSTSPSLAITDEFGHMLLSAFPLGDEDRRMCQIRCPSIPMRQKLFKRIDDSDEEARGRVFRTCKGVNTPGCKAWTSDILNEDYHSYLLSGQTWSLFAMKKSPGQPATRANKPVTTHGWKSETTECGRFLETSIRMSIVTARSQLQQQPRTATYQVFEKEEEPVDLQPNVYYYPKRRNFATFDSFYVDKPEHALAFQASVALSHDVSAKCVEWLAARGVKKITYIYVWPTGIEGRPEIKVPVDLEKVFDGVYHLRLPLYEVEV</sequence>
<protein>
    <submittedName>
        <fullName evidence="2">Uncharacterized protein</fullName>
    </submittedName>
</protein>
<evidence type="ECO:0000313" key="2">
    <source>
        <dbReference type="EMBL" id="KAJ7201344.1"/>
    </source>
</evidence>
<dbReference type="PANTHER" id="PTHR33129:SF1">
    <property type="entry name" value="ATP-BINDING PROTEIN"/>
    <property type="match status" value="1"/>
</dbReference>
<dbReference type="AlphaFoldDB" id="A0AAD6V2V1"/>
<evidence type="ECO:0000256" key="1">
    <source>
        <dbReference type="SAM" id="MobiDB-lite"/>
    </source>
</evidence>